<dbReference type="GO" id="GO:0050660">
    <property type="term" value="F:flavin adenine dinucleotide binding"/>
    <property type="evidence" value="ECO:0007669"/>
    <property type="project" value="InterPro"/>
</dbReference>
<keyword evidence="2" id="KW-0285">Flavoprotein</keyword>
<dbReference type="SUPFAM" id="SSF54373">
    <property type="entry name" value="FAD-linked reductases, C-terminal domain"/>
    <property type="match status" value="1"/>
</dbReference>
<gene>
    <name evidence="4" type="ORF">GTA08_BOTSDO07904</name>
</gene>
<evidence type="ECO:0000256" key="1">
    <source>
        <dbReference type="ARBA" id="ARBA00010790"/>
    </source>
</evidence>
<accession>A0A8H4IP08</accession>
<dbReference type="EMBL" id="WWBZ02000051">
    <property type="protein sequence ID" value="KAF4304667.1"/>
    <property type="molecule type" value="Genomic_DNA"/>
</dbReference>
<evidence type="ECO:0000256" key="2">
    <source>
        <dbReference type="PIRSR" id="PIRSR000137-2"/>
    </source>
</evidence>
<evidence type="ECO:0000259" key="3">
    <source>
        <dbReference type="PROSITE" id="PS00624"/>
    </source>
</evidence>
<comment type="caution">
    <text evidence="4">The sequence shown here is derived from an EMBL/GenBank/DDBJ whole genome shotgun (WGS) entry which is preliminary data.</text>
</comment>
<dbReference type="Gene3D" id="3.30.560.10">
    <property type="entry name" value="Glucose Oxidase, domain 3"/>
    <property type="match status" value="1"/>
</dbReference>
<dbReference type="Gene3D" id="1.10.1220.110">
    <property type="match status" value="1"/>
</dbReference>
<dbReference type="PIRSF" id="PIRSF000137">
    <property type="entry name" value="Alcohol_oxidase"/>
    <property type="match status" value="1"/>
</dbReference>
<dbReference type="InterPro" id="IPR036188">
    <property type="entry name" value="FAD/NAD-bd_sf"/>
</dbReference>
<keyword evidence="5" id="KW-1185">Reference proteome</keyword>
<dbReference type="OrthoDB" id="269227at2759"/>
<reference evidence="4" key="1">
    <citation type="submission" date="2020-04" db="EMBL/GenBank/DDBJ databases">
        <title>Genome Assembly and Annotation of Botryosphaeria dothidea sdau 11-99, a Latent Pathogen of Apple Fruit Ring Rot in China.</title>
        <authorList>
            <person name="Yu C."/>
            <person name="Diao Y."/>
            <person name="Lu Q."/>
            <person name="Zhao J."/>
            <person name="Cui S."/>
            <person name="Peng C."/>
            <person name="He B."/>
            <person name="Liu H."/>
        </authorList>
    </citation>
    <scope>NUCLEOTIDE SEQUENCE [LARGE SCALE GENOMIC DNA]</scope>
    <source>
        <strain evidence="4">Sdau11-99</strain>
    </source>
</reference>
<keyword evidence="2" id="KW-0274">FAD</keyword>
<feature type="domain" description="Glucose-methanol-choline oxidoreductase N-terminal" evidence="3">
    <location>
        <begin position="181"/>
        <end position="195"/>
    </location>
</feature>
<dbReference type="InterPro" id="IPR012132">
    <property type="entry name" value="GMC_OxRdtase"/>
</dbReference>
<sequence length="454" mass="49625">MCTYASRQDFDDWAVLGIEGWSFDDLAPYYRKFEAFDLQQKSAPFYRSVNPLSDELHNANGPIQVSFPKEERVADRAWLDTFDAVGLKATEDAKGGGGNGTYTILQSVDSATGFRSYSASAFYQPASHRPNLCVLTEAQVQKVTFEGRPPRATGALFRHRSTAFEVLHPVSAKREVILCGGSFHSPQILELSGIGSGDLLRSLGIPVVVDNPHVGENLQDHMLAPLCWEAVDGVETLDALAQDPEKLAAAMEEFRAAGKGPLSAVCSSGANLSYSQIGGRSSSQSTPDHLPRCQQEFGRRQHDLLLRALVDSLATALQVALIPCALWGAGSDTETEKGQFFSVLVTLSRPLSRGTVHVVSADVRDPPAIDPRYLEHPVDVRVTAEALLWAQRLVTTTPPLLEMLGRDADGMVKQRHPVLRTAEDATAWAHAGSTTEFYPLERAVDLIKEDWLEE</sequence>
<comment type="cofactor">
    <cofactor evidence="2">
        <name>FAD</name>
        <dbReference type="ChEBI" id="CHEBI:57692"/>
    </cofactor>
</comment>
<dbReference type="InterPro" id="IPR000172">
    <property type="entry name" value="GMC_OxRdtase_N"/>
</dbReference>
<dbReference type="AlphaFoldDB" id="A0A8H4IP08"/>
<dbReference type="Pfam" id="PF05199">
    <property type="entry name" value="GMC_oxred_C"/>
    <property type="match status" value="1"/>
</dbReference>
<dbReference type="GO" id="GO:0016614">
    <property type="term" value="F:oxidoreductase activity, acting on CH-OH group of donors"/>
    <property type="evidence" value="ECO:0007669"/>
    <property type="project" value="InterPro"/>
</dbReference>
<proteinExistence type="inferred from homology"/>
<dbReference type="Gene3D" id="3.50.50.60">
    <property type="entry name" value="FAD/NAD(P)-binding domain"/>
    <property type="match status" value="1"/>
</dbReference>
<evidence type="ECO:0000313" key="4">
    <source>
        <dbReference type="EMBL" id="KAF4304667.1"/>
    </source>
</evidence>
<feature type="binding site" evidence="2">
    <location>
        <position position="266"/>
    </location>
    <ligand>
        <name>substrate</name>
    </ligand>
</feature>
<dbReference type="PROSITE" id="PS00624">
    <property type="entry name" value="GMC_OXRED_2"/>
    <property type="match status" value="1"/>
</dbReference>
<dbReference type="Proteomes" id="UP000572817">
    <property type="component" value="Unassembled WGS sequence"/>
</dbReference>
<dbReference type="SUPFAM" id="SSF51905">
    <property type="entry name" value="FAD/NAD(P)-binding domain"/>
    <property type="match status" value="1"/>
</dbReference>
<dbReference type="PANTHER" id="PTHR11552:SF210">
    <property type="entry name" value="GLUCOSE-METHANOL-CHOLINE OXIDOREDUCTASE N-TERMINAL DOMAIN-CONTAINING PROTEIN-RELATED"/>
    <property type="match status" value="1"/>
</dbReference>
<evidence type="ECO:0000313" key="5">
    <source>
        <dbReference type="Proteomes" id="UP000572817"/>
    </source>
</evidence>
<dbReference type="Pfam" id="PF00732">
    <property type="entry name" value="GMC_oxred_N"/>
    <property type="match status" value="1"/>
</dbReference>
<protein>
    <recommendedName>
        <fullName evidence="3">Glucose-methanol-choline oxidoreductase N-terminal domain-containing protein</fullName>
    </recommendedName>
</protein>
<dbReference type="PANTHER" id="PTHR11552">
    <property type="entry name" value="GLUCOSE-METHANOL-CHOLINE GMC OXIDOREDUCTASE"/>
    <property type="match status" value="1"/>
</dbReference>
<comment type="similarity">
    <text evidence="1">Belongs to the GMC oxidoreductase family.</text>
</comment>
<name>A0A8H4IP08_9PEZI</name>
<dbReference type="InterPro" id="IPR007867">
    <property type="entry name" value="GMC_OxRtase_C"/>
</dbReference>
<feature type="binding site" evidence="2">
    <location>
        <position position="140"/>
    </location>
    <ligand>
        <name>FAD</name>
        <dbReference type="ChEBI" id="CHEBI:57692"/>
    </ligand>
</feature>
<organism evidence="4 5">
    <name type="scientific">Botryosphaeria dothidea</name>
    <dbReference type="NCBI Taxonomy" id="55169"/>
    <lineage>
        <taxon>Eukaryota</taxon>
        <taxon>Fungi</taxon>
        <taxon>Dikarya</taxon>
        <taxon>Ascomycota</taxon>
        <taxon>Pezizomycotina</taxon>
        <taxon>Dothideomycetes</taxon>
        <taxon>Dothideomycetes incertae sedis</taxon>
        <taxon>Botryosphaeriales</taxon>
        <taxon>Botryosphaeriaceae</taxon>
        <taxon>Botryosphaeria</taxon>
    </lineage>
</organism>